<dbReference type="EMBL" id="BAABAS010000005">
    <property type="protein sequence ID" value="GAA4230273.1"/>
    <property type="molecule type" value="Genomic_DNA"/>
</dbReference>
<evidence type="ECO:0000313" key="4">
    <source>
        <dbReference type="Proteomes" id="UP001501710"/>
    </source>
</evidence>
<evidence type="ECO:0000259" key="1">
    <source>
        <dbReference type="Pfam" id="PF18367"/>
    </source>
</evidence>
<feature type="domain" description="Rv2175c C-terminal" evidence="1">
    <location>
        <begin position="71"/>
        <end position="126"/>
    </location>
</feature>
<dbReference type="InterPro" id="IPR048576">
    <property type="entry name" value="Rv2175c_wHTH"/>
</dbReference>
<dbReference type="RefSeq" id="WP_344894656.1">
    <property type="nucleotide sequence ID" value="NZ_BAABAS010000005.1"/>
</dbReference>
<sequence>MTQTHATVDSALDPRTDALAGEWLALKDAAALLGIKPNRIKQLISEHRLLAVRRGGEPMVPAAFIKDGQVIKGLPGTLTLLSDAGFDDIETIRWLFTADDTLPGTPVDALAENRGTEVRRRAQALAF</sequence>
<dbReference type="GO" id="GO:0003677">
    <property type="term" value="F:DNA binding"/>
    <property type="evidence" value="ECO:0007669"/>
    <property type="project" value="UniProtKB-KW"/>
</dbReference>
<reference evidence="4" key="1">
    <citation type="journal article" date="2019" name="Int. J. Syst. Evol. Microbiol.">
        <title>The Global Catalogue of Microorganisms (GCM) 10K type strain sequencing project: providing services to taxonomists for standard genome sequencing and annotation.</title>
        <authorList>
            <consortium name="The Broad Institute Genomics Platform"/>
            <consortium name="The Broad Institute Genome Sequencing Center for Infectious Disease"/>
            <person name="Wu L."/>
            <person name="Ma J."/>
        </authorList>
    </citation>
    <scope>NUCLEOTIDE SEQUENCE [LARGE SCALE GENOMIC DNA]</scope>
    <source>
        <strain evidence="4">JCM 17440</strain>
    </source>
</reference>
<evidence type="ECO:0000259" key="2">
    <source>
        <dbReference type="Pfam" id="PF21531"/>
    </source>
</evidence>
<keyword evidence="3" id="KW-0238">DNA-binding</keyword>
<organism evidence="3 4">
    <name type="scientific">Actinomadura meridiana</name>
    <dbReference type="NCBI Taxonomy" id="559626"/>
    <lineage>
        <taxon>Bacteria</taxon>
        <taxon>Bacillati</taxon>
        <taxon>Actinomycetota</taxon>
        <taxon>Actinomycetes</taxon>
        <taxon>Streptosporangiales</taxon>
        <taxon>Thermomonosporaceae</taxon>
        <taxon>Actinomadura</taxon>
    </lineage>
</organism>
<evidence type="ECO:0000313" key="3">
    <source>
        <dbReference type="EMBL" id="GAA4230273.1"/>
    </source>
</evidence>
<dbReference type="Pfam" id="PF18367">
    <property type="entry name" value="Rv2175c_C"/>
    <property type="match status" value="1"/>
</dbReference>
<keyword evidence="4" id="KW-1185">Reference proteome</keyword>
<gene>
    <name evidence="3" type="ORF">GCM10022254_24720</name>
</gene>
<proteinExistence type="predicted"/>
<feature type="domain" description="DNA-binding protein Rv2175c wHTH" evidence="2">
    <location>
        <begin position="15"/>
        <end position="65"/>
    </location>
</feature>
<dbReference type="Proteomes" id="UP001501710">
    <property type="component" value="Unassembled WGS sequence"/>
</dbReference>
<dbReference type="InterPro" id="IPR041098">
    <property type="entry name" value="Rv2175c_C"/>
</dbReference>
<name>A0ABP8BY47_9ACTN</name>
<dbReference type="Pfam" id="PF21531">
    <property type="entry name" value="Rv2175c_wHTH"/>
    <property type="match status" value="1"/>
</dbReference>
<accession>A0ABP8BY47</accession>
<comment type="caution">
    <text evidence="3">The sequence shown here is derived from an EMBL/GenBank/DDBJ whole genome shotgun (WGS) entry which is preliminary data.</text>
</comment>
<protein>
    <submittedName>
        <fullName evidence="3">Rv2175c family DNA-binding protein</fullName>
    </submittedName>
</protein>